<comment type="caution">
    <text evidence="4">The sequence shown here is derived from an EMBL/GenBank/DDBJ whole genome shotgun (WGS) entry which is preliminary data.</text>
</comment>
<evidence type="ECO:0000259" key="3">
    <source>
        <dbReference type="Pfam" id="PF09972"/>
    </source>
</evidence>
<feature type="domain" description="DUF2207" evidence="3">
    <location>
        <begin position="32"/>
        <end position="214"/>
    </location>
</feature>
<accession>A0A147KCT1</accession>
<protein>
    <recommendedName>
        <fullName evidence="3">DUF2207 domain-containing protein</fullName>
    </recommendedName>
</protein>
<evidence type="ECO:0000256" key="2">
    <source>
        <dbReference type="SAM" id="Phobius"/>
    </source>
</evidence>
<keyword evidence="2" id="KW-0472">Membrane</keyword>
<feature type="transmembrane region" description="Helical" evidence="2">
    <location>
        <begin position="438"/>
        <end position="457"/>
    </location>
</feature>
<dbReference type="AlphaFoldDB" id="A0A147KCT1"/>
<sequence>MKLSHKLLIVLLFLFITANFFSEVVYSKSYTIDSVHIRGWIQSNGDLLVNEKFTYTFDGEFDTISRSIHQEHHEGIEYFEVYELKQNDVEIGFISFADLVPLTVEQDYTTYNASYPIKDTTKSFLFVYKLKNAVKTYETYSDLTVPFFGTGYNHDKDIHNVTIDFVFPEAIEPKDYRAFFHSREGNVVEKGEELVRYYTPVSKMYNLTETRLLFPSSIMTNQEKRKAPYPLEDVILTETNQLEQRSSKLVHLQIYEKGLGLVLILLGFTLFMLTFWRVLGKIKRSKSSTDLLSMDPLLLYVIQKRGRLTKGALLAGLFSLVENGKASVILQAVTNRFFKDPKSPNETLHFTLLAKKKDLTPTEQRLVSWTFTYRKTPSSSFNLTELAGATHKEKEGRKNMKRYSSKVKLLKEQEKQWFDEVLNEAKSAKLINDRAYQLARLGIPILLYISIIFAFSYDLQPTTSIGLYGVVAGALLILGWVQAEKRWPSILFLLTTFYSIGEIYSEGVAVKLFLLTLISTILFYFTPRHSLSLKAREIKGQINCFKKELLLFDTYHLTEENLDRFLVRILLFYLKRKRNKWVTESFSQKEVSSSSPLLHLVLTDQDPFEFLALSWKWSVPPGSSSDGSGGFYSSGGDGGGGAGAD</sequence>
<dbReference type="Proteomes" id="UP000074108">
    <property type="component" value="Unassembled WGS sequence"/>
</dbReference>
<name>A0A147KCT1_9BACI</name>
<dbReference type="PATRIC" id="fig|1150625.3.peg.129"/>
<dbReference type="RefSeq" id="WP_059349987.1">
    <property type="nucleotide sequence ID" value="NZ_LDYG01000001.1"/>
</dbReference>
<feature type="region of interest" description="Disordered" evidence="1">
    <location>
        <begin position="621"/>
        <end position="645"/>
    </location>
</feature>
<dbReference type="Pfam" id="PF09972">
    <property type="entry name" value="DUF2207"/>
    <property type="match status" value="1"/>
</dbReference>
<dbReference type="EMBL" id="LDYG01000001">
    <property type="protein sequence ID" value="KUP09459.1"/>
    <property type="molecule type" value="Genomic_DNA"/>
</dbReference>
<evidence type="ECO:0000313" key="5">
    <source>
        <dbReference type="Proteomes" id="UP000074108"/>
    </source>
</evidence>
<evidence type="ECO:0000313" key="4">
    <source>
        <dbReference type="EMBL" id="KUP09459.1"/>
    </source>
</evidence>
<organism evidence="4 5">
    <name type="scientific">Bacillus coahuilensis p1.1.43</name>
    <dbReference type="NCBI Taxonomy" id="1150625"/>
    <lineage>
        <taxon>Bacteria</taxon>
        <taxon>Bacillati</taxon>
        <taxon>Bacillota</taxon>
        <taxon>Bacilli</taxon>
        <taxon>Bacillales</taxon>
        <taxon>Bacillaceae</taxon>
        <taxon>Bacillus</taxon>
    </lineage>
</organism>
<gene>
    <name evidence="4" type="ORF">Q75_00625</name>
</gene>
<feature type="transmembrane region" description="Helical" evidence="2">
    <location>
        <begin position="463"/>
        <end position="480"/>
    </location>
</feature>
<dbReference type="STRING" id="1150625.Q75_00625"/>
<evidence type="ECO:0000256" key="1">
    <source>
        <dbReference type="SAM" id="MobiDB-lite"/>
    </source>
</evidence>
<feature type="transmembrane region" description="Helical" evidence="2">
    <location>
        <begin position="510"/>
        <end position="526"/>
    </location>
</feature>
<dbReference type="InterPro" id="IPR018702">
    <property type="entry name" value="DUF2207"/>
</dbReference>
<dbReference type="OrthoDB" id="5507254at2"/>
<reference evidence="4 5" key="1">
    <citation type="journal article" date="2016" name="Front. Microbiol.">
        <title>Microevolution Analysis of Bacillus coahuilensis Unveils Differences in Phosphorus Acquisition Strategies and Their Regulation.</title>
        <authorList>
            <person name="Gomez-Lunar Z."/>
            <person name="Hernandez-Gonzalez I."/>
            <person name="Rodriguez-Torres M.D."/>
            <person name="Souza V."/>
            <person name="Olmedo-Alvarez G."/>
        </authorList>
    </citation>
    <scope>NUCLEOTIDE SEQUENCE [LARGE SCALE GENOMIC DNA]</scope>
    <source>
        <strain evidence="5">p1.1.43</strain>
    </source>
</reference>
<keyword evidence="2" id="KW-1133">Transmembrane helix</keyword>
<proteinExistence type="predicted"/>
<keyword evidence="5" id="KW-1185">Reference proteome</keyword>
<feature type="transmembrane region" description="Helical" evidence="2">
    <location>
        <begin position="258"/>
        <end position="279"/>
    </location>
</feature>
<feature type="compositionally biased region" description="Gly residues" evidence="1">
    <location>
        <begin position="627"/>
        <end position="645"/>
    </location>
</feature>
<keyword evidence="2" id="KW-0812">Transmembrane</keyword>